<name>A0AAD8PQD9_9PEZI</name>
<dbReference type="Proteomes" id="UP001230504">
    <property type="component" value="Unassembled WGS sequence"/>
</dbReference>
<dbReference type="RefSeq" id="XP_060409874.1">
    <property type="nucleotide sequence ID" value="XM_060564823.1"/>
</dbReference>
<accession>A0AAD8PQD9</accession>
<protein>
    <submittedName>
        <fullName evidence="2">Uncharacterized protein</fullName>
    </submittedName>
</protein>
<evidence type="ECO:0000256" key="1">
    <source>
        <dbReference type="SAM" id="MobiDB-lite"/>
    </source>
</evidence>
<keyword evidence="3" id="KW-1185">Reference proteome</keyword>
<proteinExistence type="predicted"/>
<feature type="compositionally biased region" description="Basic and acidic residues" evidence="1">
    <location>
        <begin position="91"/>
        <end position="105"/>
    </location>
</feature>
<feature type="region of interest" description="Disordered" evidence="1">
    <location>
        <begin position="78"/>
        <end position="111"/>
    </location>
</feature>
<evidence type="ECO:0000313" key="2">
    <source>
        <dbReference type="EMBL" id="KAK1574337.1"/>
    </source>
</evidence>
<reference evidence="2" key="1">
    <citation type="submission" date="2021-06" db="EMBL/GenBank/DDBJ databases">
        <title>Comparative genomics, transcriptomics and evolutionary studies reveal genomic signatures of adaptation to plant cell wall in hemibiotrophic fungi.</title>
        <authorList>
            <consortium name="DOE Joint Genome Institute"/>
            <person name="Baroncelli R."/>
            <person name="Diaz J.F."/>
            <person name="Benocci T."/>
            <person name="Peng M."/>
            <person name="Battaglia E."/>
            <person name="Haridas S."/>
            <person name="Andreopoulos W."/>
            <person name="Labutti K."/>
            <person name="Pangilinan J."/>
            <person name="Floch G.L."/>
            <person name="Makela M.R."/>
            <person name="Henrissat B."/>
            <person name="Grigoriev I.V."/>
            <person name="Crouch J.A."/>
            <person name="De Vries R.P."/>
            <person name="Sukno S.A."/>
            <person name="Thon M.R."/>
        </authorList>
    </citation>
    <scope>NUCLEOTIDE SEQUENCE</scope>
    <source>
        <strain evidence="2">CBS 125086</strain>
    </source>
</reference>
<gene>
    <name evidence="2" type="ORF">LY79DRAFT_695654</name>
</gene>
<sequence length="185" mass="20743">MYRTISIPYAFFTQLSQPSNSFPSNPPDIHTLCLAFSTVFCVAIRLPAPLTSDGRWRPGLPWPRGDLLSDDAINCNKVSDNTGSPTVHKKPTQDEIQGEREDRPPEPPGAWSFVGANHSYEVKLTRYRSGGAMLELIPQGTFAAALLCPVIPLLKLRLERVQELSELEPWRRGRRGPQQRYADQS</sequence>
<dbReference type="GeneID" id="85449063"/>
<dbReference type="EMBL" id="JAHLJV010000077">
    <property type="protein sequence ID" value="KAK1574337.1"/>
    <property type="molecule type" value="Genomic_DNA"/>
</dbReference>
<evidence type="ECO:0000313" key="3">
    <source>
        <dbReference type="Proteomes" id="UP001230504"/>
    </source>
</evidence>
<dbReference type="AlphaFoldDB" id="A0AAD8PQD9"/>
<organism evidence="2 3">
    <name type="scientific">Colletotrichum navitas</name>
    <dbReference type="NCBI Taxonomy" id="681940"/>
    <lineage>
        <taxon>Eukaryota</taxon>
        <taxon>Fungi</taxon>
        <taxon>Dikarya</taxon>
        <taxon>Ascomycota</taxon>
        <taxon>Pezizomycotina</taxon>
        <taxon>Sordariomycetes</taxon>
        <taxon>Hypocreomycetidae</taxon>
        <taxon>Glomerellales</taxon>
        <taxon>Glomerellaceae</taxon>
        <taxon>Colletotrichum</taxon>
        <taxon>Colletotrichum graminicola species complex</taxon>
    </lineage>
</organism>
<comment type="caution">
    <text evidence="2">The sequence shown here is derived from an EMBL/GenBank/DDBJ whole genome shotgun (WGS) entry which is preliminary data.</text>
</comment>